<accession>A0A3L6SJA2</accession>
<dbReference type="STRING" id="4540.A0A3L6SJA2"/>
<dbReference type="PANTHER" id="PTHR33026">
    <property type="entry name" value="OS06G0360600 PROTEIN"/>
    <property type="match status" value="1"/>
</dbReference>
<evidence type="ECO:0000256" key="1">
    <source>
        <dbReference type="SAM" id="MobiDB-lite"/>
    </source>
</evidence>
<organism evidence="2 3">
    <name type="scientific">Panicum miliaceum</name>
    <name type="common">Proso millet</name>
    <name type="synonym">Broomcorn millet</name>
    <dbReference type="NCBI Taxonomy" id="4540"/>
    <lineage>
        <taxon>Eukaryota</taxon>
        <taxon>Viridiplantae</taxon>
        <taxon>Streptophyta</taxon>
        <taxon>Embryophyta</taxon>
        <taxon>Tracheophyta</taxon>
        <taxon>Spermatophyta</taxon>
        <taxon>Magnoliopsida</taxon>
        <taxon>Liliopsida</taxon>
        <taxon>Poales</taxon>
        <taxon>Poaceae</taxon>
        <taxon>PACMAD clade</taxon>
        <taxon>Panicoideae</taxon>
        <taxon>Panicodae</taxon>
        <taxon>Paniceae</taxon>
        <taxon>Panicinae</taxon>
        <taxon>Panicum</taxon>
        <taxon>Panicum sect. Panicum</taxon>
    </lineage>
</organism>
<sequence length="425" mass="44808">MTDADIEALVAQGLLPEKAISGWWSCFGGKYPEASFKDSNKRWAKEWFVVANPAPGLPPRTGRLPVLNAKWEKKSTDEEMVEVEVLLVELQKLKTEKLTGATVALSFAKRLTQSIQERVHPGYEYSGCNGPIRVQNYKVSRSEALRRVTVIVSGEVRNKDCLKAYCLKRPTTEEKIVSFSCPMPLPEGQQGKAVSPPAGLALLAAYVGSFSSDSSIGSESDDVVEVSGPAAGAGSTTKKRRPTRKLAAPKAQRGGVAPLGRSSTPLGASRVEAQAAAEKAGLTTPKPEEEDQGEEQGRPANSPARVARASVSGPKRKAEESTSEVVSAEVAKGKRPLARPRLIEGAATQAEEVVAALEPPQGDDIAPLGVTPGDGAMAGVVEDPADPNAGPRVIAPVLAAAQEPSEEKAPGEEVVVTKEALIEVA</sequence>
<gene>
    <name evidence="2" type="ORF">C2845_PM07G38920</name>
</gene>
<dbReference type="PANTHER" id="PTHR33026:SF7">
    <property type="entry name" value="OS03G0100275 PROTEIN"/>
    <property type="match status" value="1"/>
</dbReference>
<name>A0A3L6SJA2_PANMI</name>
<proteinExistence type="predicted"/>
<dbReference type="EMBL" id="PQIB02000004">
    <property type="protein sequence ID" value="RLN21864.1"/>
    <property type="molecule type" value="Genomic_DNA"/>
</dbReference>
<evidence type="ECO:0000313" key="3">
    <source>
        <dbReference type="Proteomes" id="UP000275267"/>
    </source>
</evidence>
<reference evidence="3" key="1">
    <citation type="journal article" date="2019" name="Nat. Commun.">
        <title>The genome of broomcorn millet.</title>
        <authorList>
            <person name="Zou C."/>
            <person name="Miki D."/>
            <person name="Li D."/>
            <person name="Tang Q."/>
            <person name="Xiao L."/>
            <person name="Rajput S."/>
            <person name="Deng P."/>
            <person name="Jia W."/>
            <person name="Huang R."/>
            <person name="Zhang M."/>
            <person name="Sun Y."/>
            <person name="Hu J."/>
            <person name="Fu X."/>
            <person name="Schnable P.S."/>
            <person name="Li F."/>
            <person name="Zhang H."/>
            <person name="Feng B."/>
            <person name="Zhu X."/>
            <person name="Liu R."/>
            <person name="Schnable J.C."/>
            <person name="Zhu J.-K."/>
            <person name="Zhang H."/>
        </authorList>
    </citation>
    <scope>NUCLEOTIDE SEQUENCE [LARGE SCALE GENOMIC DNA]</scope>
</reference>
<evidence type="ECO:0000313" key="2">
    <source>
        <dbReference type="EMBL" id="RLN21864.1"/>
    </source>
</evidence>
<feature type="region of interest" description="Disordered" evidence="1">
    <location>
        <begin position="217"/>
        <end position="334"/>
    </location>
</feature>
<protein>
    <submittedName>
        <fullName evidence="2">Uncharacterized protein</fullName>
    </submittedName>
</protein>
<dbReference type="AlphaFoldDB" id="A0A3L6SJA2"/>
<keyword evidence="3" id="KW-1185">Reference proteome</keyword>
<comment type="caution">
    <text evidence="2">The sequence shown here is derived from an EMBL/GenBank/DDBJ whole genome shotgun (WGS) entry which is preliminary data.</text>
</comment>
<dbReference type="Proteomes" id="UP000275267">
    <property type="component" value="Unassembled WGS sequence"/>
</dbReference>